<dbReference type="InterPro" id="IPR020904">
    <property type="entry name" value="Sc_DH/Rdtase_CS"/>
</dbReference>
<dbReference type="PANTHER" id="PTHR42760">
    <property type="entry name" value="SHORT-CHAIN DEHYDROGENASES/REDUCTASES FAMILY MEMBER"/>
    <property type="match status" value="1"/>
</dbReference>
<name>A0AAE3KEQ7_9PSEU</name>
<dbReference type="InterPro" id="IPR036291">
    <property type="entry name" value="NAD(P)-bd_dom_sf"/>
</dbReference>
<gene>
    <name evidence="4" type="ORF">LX83_000930</name>
</gene>
<dbReference type="FunFam" id="3.40.50.720:FF:000173">
    <property type="entry name" value="3-oxoacyl-[acyl-carrier protein] reductase"/>
    <property type="match status" value="1"/>
</dbReference>
<keyword evidence="5" id="KW-1185">Reference proteome</keyword>
<comment type="similarity">
    <text evidence="1">Belongs to the short-chain dehydrogenases/reductases (SDR) family.</text>
</comment>
<dbReference type="Proteomes" id="UP001206128">
    <property type="component" value="Unassembled WGS sequence"/>
</dbReference>
<evidence type="ECO:0000313" key="4">
    <source>
        <dbReference type="EMBL" id="MCP2164090.1"/>
    </source>
</evidence>
<dbReference type="RefSeq" id="WP_253767410.1">
    <property type="nucleotide sequence ID" value="NZ_JAMTCK010000002.1"/>
</dbReference>
<dbReference type="GO" id="GO:0048038">
    <property type="term" value="F:quinone binding"/>
    <property type="evidence" value="ECO:0007669"/>
    <property type="project" value="TreeGrafter"/>
</dbReference>
<reference evidence="4" key="1">
    <citation type="submission" date="2022-06" db="EMBL/GenBank/DDBJ databases">
        <title>Genomic Encyclopedia of Archaeal and Bacterial Type Strains, Phase II (KMG-II): from individual species to whole genera.</title>
        <authorList>
            <person name="Goeker M."/>
        </authorList>
    </citation>
    <scope>NUCLEOTIDE SEQUENCE</scope>
    <source>
        <strain evidence="4">DSM 43935</strain>
    </source>
</reference>
<dbReference type="InterPro" id="IPR002347">
    <property type="entry name" value="SDR_fam"/>
</dbReference>
<evidence type="ECO:0000313" key="5">
    <source>
        <dbReference type="Proteomes" id="UP001206128"/>
    </source>
</evidence>
<feature type="domain" description="Ketoreductase" evidence="3">
    <location>
        <begin position="3"/>
        <end position="175"/>
    </location>
</feature>
<organism evidence="4 5">
    <name type="scientific">Goodfellowiella coeruleoviolacea</name>
    <dbReference type="NCBI Taxonomy" id="334858"/>
    <lineage>
        <taxon>Bacteria</taxon>
        <taxon>Bacillati</taxon>
        <taxon>Actinomycetota</taxon>
        <taxon>Actinomycetes</taxon>
        <taxon>Pseudonocardiales</taxon>
        <taxon>Pseudonocardiaceae</taxon>
        <taxon>Goodfellowiella</taxon>
    </lineage>
</organism>
<proteinExistence type="inferred from homology"/>
<dbReference type="SUPFAM" id="SSF51735">
    <property type="entry name" value="NAD(P)-binding Rossmann-fold domains"/>
    <property type="match status" value="1"/>
</dbReference>
<accession>A0AAE3KEQ7</accession>
<dbReference type="Gene3D" id="3.40.50.720">
    <property type="entry name" value="NAD(P)-binding Rossmann-like Domain"/>
    <property type="match status" value="1"/>
</dbReference>
<dbReference type="SMART" id="SM00822">
    <property type="entry name" value="PKS_KR"/>
    <property type="match status" value="1"/>
</dbReference>
<evidence type="ECO:0000256" key="1">
    <source>
        <dbReference type="ARBA" id="ARBA00006484"/>
    </source>
</evidence>
<dbReference type="InterPro" id="IPR057326">
    <property type="entry name" value="KR_dom"/>
</dbReference>
<comment type="caution">
    <text evidence="4">The sequence shown here is derived from an EMBL/GenBank/DDBJ whole genome shotgun (WGS) entry which is preliminary data.</text>
</comment>
<dbReference type="PROSITE" id="PS00061">
    <property type="entry name" value="ADH_SHORT"/>
    <property type="match status" value="1"/>
</dbReference>
<dbReference type="GO" id="GO:0006633">
    <property type="term" value="P:fatty acid biosynthetic process"/>
    <property type="evidence" value="ECO:0007669"/>
    <property type="project" value="TreeGrafter"/>
</dbReference>
<dbReference type="Pfam" id="PF13561">
    <property type="entry name" value="adh_short_C2"/>
    <property type="match status" value="1"/>
</dbReference>
<sequence length="234" mass="24408">MSRSVLVTGGNRGIGLAVARAFADAGDKVAITYRSGEPPAGLFGVRCDVTDTDSVEAAFDEVRAQHGPVEVLVSNAGTTRDGLLVGMSEQDFFDVVNTNLLGAVRVAKRASQDMVRARWGRVIFIGSTTAFWGGAGVTNYAASKSGLVGLARSLAWELGPRNITVNVVYPGIIDTDMGDTITGKAREHVINNTALRRVGTVDEVAPVVRFVASAEASYVTGALIPVSGGNGMGH</sequence>
<dbReference type="GO" id="GO:0016616">
    <property type="term" value="F:oxidoreductase activity, acting on the CH-OH group of donors, NAD or NADP as acceptor"/>
    <property type="evidence" value="ECO:0007669"/>
    <property type="project" value="TreeGrafter"/>
</dbReference>
<dbReference type="PANTHER" id="PTHR42760:SF133">
    <property type="entry name" value="3-OXOACYL-[ACYL-CARRIER-PROTEIN] REDUCTASE"/>
    <property type="match status" value="1"/>
</dbReference>
<dbReference type="PRINTS" id="PR00080">
    <property type="entry name" value="SDRFAMILY"/>
</dbReference>
<dbReference type="EMBL" id="JAMTCK010000002">
    <property type="protein sequence ID" value="MCP2164090.1"/>
    <property type="molecule type" value="Genomic_DNA"/>
</dbReference>
<dbReference type="AlphaFoldDB" id="A0AAE3KEQ7"/>
<dbReference type="PRINTS" id="PR00081">
    <property type="entry name" value="GDHRDH"/>
</dbReference>
<evidence type="ECO:0000256" key="2">
    <source>
        <dbReference type="ARBA" id="ARBA00023002"/>
    </source>
</evidence>
<evidence type="ECO:0000259" key="3">
    <source>
        <dbReference type="SMART" id="SM00822"/>
    </source>
</evidence>
<protein>
    <submittedName>
        <fullName evidence="4">3-oxoacyl-[acyl-carrier-protein] reductase</fullName>
    </submittedName>
</protein>
<keyword evidence="2" id="KW-0560">Oxidoreductase</keyword>